<dbReference type="Gene3D" id="2.40.50.480">
    <property type="match status" value="1"/>
</dbReference>
<dbReference type="PANTHER" id="PTHR36433">
    <property type="entry name" value="HYPOTHETICAL CYTOSOLIC PROTEIN"/>
    <property type="match status" value="1"/>
</dbReference>
<protein>
    <recommendedName>
        <fullName evidence="3">Amino acid ABC transporter ATP-binding protein</fullName>
    </recommendedName>
</protein>
<dbReference type="AlphaFoldDB" id="A0AA91JP45"/>
<evidence type="ECO:0008006" key="3">
    <source>
        <dbReference type="Google" id="ProtNLM"/>
    </source>
</evidence>
<dbReference type="InterPro" id="IPR036166">
    <property type="entry name" value="YxeA-like_sf"/>
</dbReference>
<gene>
    <name evidence="1" type="ORF">RV15_GL000537</name>
</gene>
<dbReference type="PANTHER" id="PTHR36433:SF2">
    <property type="entry name" value="YXEA FAMILY PROTEIN"/>
    <property type="match status" value="1"/>
</dbReference>
<name>A0AA91JP45_9ENTE</name>
<accession>A0AA91JP45</accession>
<dbReference type="Pfam" id="PF06486">
    <property type="entry name" value="DUF1093"/>
    <property type="match status" value="1"/>
</dbReference>
<dbReference type="Proteomes" id="UP000183039">
    <property type="component" value="Unassembled WGS sequence"/>
</dbReference>
<proteinExistence type="predicted"/>
<dbReference type="InterPro" id="IPR006542">
    <property type="entry name" value="DUF1093"/>
</dbReference>
<comment type="caution">
    <text evidence="1">The sequence shown here is derived from an EMBL/GenBank/DDBJ whole genome shotgun (WGS) entry which is preliminary data.</text>
</comment>
<reference evidence="1 2" key="1">
    <citation type="submission" date="2014-12" db="EMBL/GenBank/DDBJ databases">
        <title>Draft genome sequences of 29 type strains of Enterococci.</title>
        <authorList>
            <person name="Zhong Z."/>
            <person name="Sun Z."/>
            <person name="Liu W."/>
            <person name="Zhang W."/>
            <person name="Zhang H."/>
        </authorList>
    </citation>
    <scope>NUCLEOTIDE SEQUENCE [LARGE SCALE GENOMIC DNA]</scope>
    <source>
        <strain evidence="1 2">DSM 22801</strain>
    </source>
</reference>
<evidence type="ECO:0000313" key="1">
    <source>
        <dbReference type="EMBL" id="OJG91653.1"/>
    </source>
</evidence>
<organism evidence="1 2">
    <name type="scientific">Enterococcus silesiacus</name>
    <dbReference type="NCBI Taxonomy" id="332949"/>
    <lineage>
        <taxon>Bacteria</taxon>
        <taxon>Bacillati</taxon>
        <taxon>Bacillota</taxon>
        <taxon>Bacilli</taxon>
        <taxon>Lactobacillales</taxon>
        <taxon>Enterococcaceae</taxon>
        <taxon>Enterococcus</taxon>
    </lineage>
</organism>
<dbReference type="SUPFAM" id="SSF159121">
    <property type="entry name" value="BC4932-like"/>
    <property type="match status" value="1"/>
</dbReference>
<dbReference type="NCBIfam" id="TIGR01655">
    <property type="entry name" value="yxeA_fam"/>
    <property type="match status" value="1"/>
</dbReference>
<sequence length="121" mass="14045">MILKKLLLLILPFVLLTAGILFGYNYYFGGKDFYTRVGEPTEIKTGIFSNGEKYTEYDYKQAVFNKKGEKDIQILREIRANPLRINAYLKLKINPRKGVLSWEEIPEKEIPKKALEQLTGQ</sequence>
<dbReference type="EMBL" id="JXLC01000012">
    <property type="protein sequence ID" value="OJG91653.1"/>
    <property type="molecule type" value="Genomic_DNA"/>
</dbReference>
<evidence type="ECO:0000313" key="2">
    <source>
        <dbReference type="Proteomes" id="UP000183039"/>
    </source>
</evidence>